<dbReference type="SUPFAM" id="SSF56801">
    <property type="entry name" value="Acetyl-CoA synthetase-like"/>
    <property type="match status" value="1"/>
</dbReference>
<gene>
    <name evidence="5" type="ORF">GTK07_08010</name>
</gene>
<evidence type="ECO:0000256" key="1">
    <source>
        <dbReference type="ARBA" id="ARBA00006432"/>
    </source>
</evidence>
<sequence length="648" mass="72453">MHKQIKQTTRTMAQINYEQEFKRSIKDPENFWMDQASQISWFQKPTRAISKEANGFYQWFKGGKLNTSYLALDAHIENGRGDDIALIYDSPVTQSIAKHTYLELRDMVSRLAGGMQRLGVEKGDTVIIYMPMIPQAVVSMLACARLGAIHSVVFGGFAPHELAIRIDDAKPKLIITATSGIEVNRIIPYKPMVDEAIKTATHSPEHVIVFNRKLGAIRPDGENDIDYATLMKIADPVRWTEVDATDPLYILYTSGTTGKPKGIIRDNGGHAVAMHYSMKHVYGVNPREVFWAASDVGWVVGHSYIVYAPLIYGCTTVLFEGKPVRTPDASTFWRVINDHDVNVMFTAPTAIRAIKKEDPNGEFIKQFKMCNLRYLFLAGERCDASTLEWAGEKLNVPVIDHWWQTESGWPIVANMMGFENHFEVKPGSATKPVCGYDVQILREDGTQAQPREEGYVAVKLPLPPGTLPNLWGDTERFVKGYLQRFEGYYFSGDGGYIDEEGYVFITGRVDDIINVAGHRLSTAEMEEVVAKHPDVAECCVVGIEDDLKGQVPLALAVLKAGSEIEHFQLQSEVVNDVRKAIGPVAALKKVLVVERLPKTRSGKILRKIIRAIADGKEYNVPSTIDDPEILSEIQNLFEGQMVGVFEKK</sequence>
<dbReference type="EC" id="6.2.1.1" evidence="5"/>
<evidence type="ECO:0000259" key="4">
    <source>
        <dbReference type="Pfam" id="PF16177"/>
    </source>
</evidence>
<dbReference type="Gene3D" id="3.30.300.30">
    <property type="match status" value="1"/>
</dbReference>
<evidence type="ECO:0000313" key="5">
    <source>
        <dbReference type="EMBL" id="NDV43269.1"/>
    </source>
</evidence>
<accession>A0A6I5KU73</accession>
<comment type="caution">
    <text evidence="5">The sequence shown here is derived from an EMBL/GenBank/DDBJ whole genome shotgun (WGS) entry which is preliminary data.</text>
</comment>
<keyword evidence="6" id="KW-1185">Reference proteome</keyword>
<dbReference type="InterPro" id="IPR032387">
    <property type="entry name" value="ACAS_N"/>
</dbReference>
<dbReference type="PANTHER" id="PTHR43347">
    <property type="entry name" value="ACYL-COA SYNTHETASE"/>
    <property type="match status" value="1"/>
</dbReference>
<dbReference type="FunFam" id="3.30.300.30:FF:000017">
    <property type="entry name" value="Acyl-CoA synthetase short-chain family member 3"/>
    <property type="match status" value="1"/>
</dbReference>
<feature type="domain" description="Acetyl-coenzyme A synthetase N-terminal" evidence="4">
    <location>
        <begin position="17"/>
        <end position="70"/>
    </location>
</feature>
<reference evidence="5 6" key="1">
    <citation type="submission" date="2020-01" db="EMBL/GenBank/DDBJ databases">
        <title>Muricauda sediminis sp.nov. 40Bstr401.</title>
        <authorList>
            <person name="Xue Z."/>
            <person name="Zhu S."/>
            <person name="Ren N."/>
            <person name="Chen T."/>
            <person name="Chen X."/>
            <person name="Chen J."/>
            <person name="Yang J."/>
        </authorList>
    </citation>
    <scope>NUCLEOTIDE SEQUENCE [LARGE SCALE GENOMIC DNA]</scope>
    <source>
        <strain evidence="5 6">40Bstr401</strain>
    </source>
</reference>
<comment type="similarity">
    <text evidence="1">Belongs to the ATP-dependent AMP-binding enzyme family.</text>
</comment>
<dbReference type="GO" id="GO:0050218">
    <property type="term" value="F:propionate-CoA ligase activity"/>
    <property type="evidence" value="ECO:0007669"/>
    <property type="project" value="TreeGrafter"/>
</dbReference>
<dbReference type="FunFam" id="3.40.50.12780:FF:000011">
    <property type="entry name" value="Acetyl-coenzyme A synthetase 2-like, mitochondrial"/>
    <property type="match status" value="1"/>
</dbReference>
<evidence type="ECO:0000259" key="2">
    <source>
        <dbReference type="Pfam" id="PF00501"/>
    </source>
</evidence>
<feature type="domain" description="AMP-binding enzyme C-terminal" evidence="3">
    <location>
        <begin position="524"/>
        <end position="603"/>
    </location>
</feature>
<dbReference type="Pfam" id="PF00501">
    <property type="entry name" value="AMP-binding"/>
    <property type="match status" value="1"/>
</dbReference>
<dbReference type="CDD" id="cd05967">
    <property type="entry name" value="PrpE"/>
    <property type="match status" value="1"/>
</dbReference>
<dbReference type="PROSITE" id="PS00455">
    <property type="entry name" value="AMP_BINDING"/>
    <property type="match status" value="1"/>
</dbReference>
<dbReference type="RefSeq" id="WP_163634765.1">
    <property type="nucleotide sequence ID" value="NZ_JAAAMI010000003.1"/>
</dbReference>
<feature type="domain" description="AMP-dependent synthetase/ligase" evidence="2">
    <location>
        <begin position="79"/>
        <end position="459"/>
    </location>
</feature>
<protein>
    <submittedName>
        <fullName evidence="5">Acetate--CoA ligase</fullName>
        <ecNumber evidence="5">6.2.1.1</ecNumber>
    </submittedName>
</protein>
<dbReference type="EMBL" id="JAAAMI010000003">
    <property type="protein sequence ID" value="NDV43269.1"/>
    <property type="molecule type" value="Genomic_DNA"/>
</dbReference>
<dbReference type="Pfam" id="PF13193">
    <property type="entry name" value="AMP-binding_C"/>
    <property type="match status" value="1"/>
</dbReference>
<evidence type="ECO:0000259" key="3">
    <source>
        <dbReference type="Pfam" id="PF13193"/>
    </source>
</evidence>
<dbReference type="GO" id="GO:0003987">
    <property type="term" value="F:acetate-CoA ligase activity"/>
    <property type="evidence" value="ECO:0007669"/>
    <property type="project" value="UniProtKB-EC"/>
</dbReference>
<dbReference type="PANTHER" id="PTHR43347:SF3">
    <property type="entry name" value="ACYL-COA SYNTHETASE SHORT-CHAIN FAMILY MEMBER 3, MITOCHONDRIAL"/>
    <property type="match status" value="1"/>
</dbReference>
<name>A0A6I5KU73_9FLAO</name>
<dbReference type="NCBIfam" id="NF001208">
    <property type="entry name" value="PRK00174.1"/>
    <property type="match status" value="1"/>
</dbReference>
<evidence type="ECO:0000313" key="6">
    <source>
        <dbReference type="Proteomes" id="UP000468707"/>
    </source>
</evidence>
<keyword evidence="5" id="KW-0436">Ligase</keyword>
<dbReference type="InterPro" id="IPR000873">
    <property type="entry name" value="AMP-dep_synth/lig_dom"/>
</dbReference>
<dbReference type="Gene3D" id="3.40.50.12780">
    <property type="entry name" value="N-terminal domain of ligase-like"/>
    <property type="match status" value="1"/>
</dbReference>
<dbReference type="GO" id="GO:0070013">
    <property type="term" value="C:intracellular organelle lumen"/>
    <property type="evidence" value="ECO:0007669"/>
    <property type="project" value="UniProtKB-ARBA"/>
</dbReference>
<dbReference type="InterPro" id="IPR045851">
    <property type="entry name" value="AMP-bd_C_sf"/>
</dbReference>
<proteinExistence type="inferred from homology"/>
<organism evidence="5 6">
    <name type="scientific">Flagellimonas sediminis</name>
    <dbReference type="NCBI Taxonomy" id="2696468"/>
    <lineage>
        <taxon>Bacteria</taxon>
        <taxon>Pseudomonadati</taxon>
        <taxon>Bacteroidota</taxon>
        <taxon>Flavobacteriia</taxon>
        <taxon>Flavobacteriales</taxon>
        <taxon>Flavobacteriaceae</taxon>
        <taxon>Flagellimonas</taxon>
    </lineage>
</organism>
<dbReference type="Proteomes" id="UP000468707">
    <property type="component" value="Unassembled WGS sequence"/>
</dbReference>
<dbReference type="InterPro" id="IPR025110">
    <property type="entry name" value="AMP-bd_C"/>
</dbReference>
<dbReference type="AlphaFoldDB" id="A0A6I5KU73"/>
<dbReference type="InterPro" id="IPR042099">
    <property type="entry name" value="ANL_N_sf"/>
</dbReference>
<dbReference type="Pfam" id="PF16177">
    <property type="entry name" value="ACAS_N"/>
    <property type="match status" value="1"/>
</dbReference>
<dbReference type="InterPro" id="IPR020845">
    <property type="entry name" value="AMP-binding_CS"/>
</dbReference>